<evidence type="ECO:0008006" key="4">
    <source>
        <dbReference type="Google" id="ProtNLM"/>
    </source>
</evidence>
<organism evidence="2 3">
    <name type="scientific">Timema podura</name>
    <name type="common">Walking stick</name>
    <dbReference type="NCBI Taxonomy" id="61482"/>
    <lineage>
        <taxon>Eukaryota</taxon>
        <taxon>Metazoa</taxon>
        <taxon>Ecdysozoa</taxon>
        <taxon>Arthropoda</taxon>
        <taxon>Hexapoda</taxon>
        <taxon>Insecta</taxon>
        <taxon>Pterygota</taxon>
        <taxon>Neoptera</taxon>
        <taxon>Polyneoptera</taxon>
        <taxon>Phasmatodea</taxon>
        <taxon>Timematodea</taxon>
        <taxon>Timematoidea</taxon>
        <taxon>Timematidae</taxon>
        <taxon>Timema</taxon>
    </lineage>
</organism>
<keyword evidence="3" id="KW-1185">Reference proteome</keyword>
<proteinExistence type="predicted"/>
<protein>
    <recommendedName>
        <fullName evidence="4">LAGLIDADG homing endonuclease</fullName>
    </recommendedName>
</protein>
<feature type="region of interest" description="Disordered" evidence="1">
    <location>
        <begin position="20"/>
        <end position="61"/>
    </location>
</feature>
<evidence type="ECO:0000256" key="1">
    <source>
        <dbReference type="SAM" id="MobiDB-lite"/>
    </source>
</evidence>
<accession>A0ABN7NCP1</accession>
<sequence>MDCGAVQAVERLGGVACASAEERDKRQGPTQQLNLGEVNPHLRGGKMEDHLGKTTLSSPDRDSNLDLPVLGGLAQHDWRVSQLRHRGGLYYYPFKIRITNANEVKERFGNQINLCRGRGLNSGPSAQKSDTLPLDHQRIKNCLDRLTFSLGLLLCIKSDITRNMDFEDVIKKTLLQREYEIRNYLGNVIIS</sequence>
<name>A0ABN7NCP1_TIMPD</name>
<comment type="caution">
    <text evidence="2">The sequence shown here is derived from an EMBL/GenBank/DDBJ whole genome shotgun (WGS) entry which is preliminary data.</text>
</comment>
<dbReference type="EMBL" id="CAJPIN010000506">
    <property type="protein sequence ID" value="CAG2053603.1"/>
    <property type="molecule type" value="Genomic_DNA"/>
</dbReference>
<dbReference type="Proteomes" id="UP001153148">
    <property type="component" value="Unassembled WGS sequence"/>
</dbReference>
<evidence type="ECO:0000313" key="2">
    <source>
        <dbReference type="EMBL" id="CAG2053603.1"/>
    </source>
</evidence>
<reference evidence="2" key="1">
    <citation type="submission" date="2021-03" db="EMBL/GenBank/DDBJ databases">
        <authorList>
            <person name="Tran Van P."/>
        </authorList>
    </citation>
    <scope>NUCLEOTIDE SEQUENCE</scope>
</reference>
<evidence type="ECO:0000313" key="3">
    <source>
        <dbReference type="Proteomes" id="UP001153148"/>
    </source>
</evidence>
<gene>
    <name evidence="2" type="ORF">TPAB3V08_LOCUS654</name>
</gene>